<proteinExistence type="predicted"/>
<keyword evidence="8" id="KW-0267">Excision nuclease</keyword>
<evidence type="ECO:0000256" key="11">
    <source>
        <dbReference type="ARBA" id="ARBA00023236"/>
    </source>
</evidence>
<dbReference type="Proteomes" id="UP000254704">
    <property type="component" value="Unassembled WGS sequence"/>
</dbReference>
<reference evidence="13 14" key="1">
    <citation type="submission" date="2018-06" db="EMBL/GenBank/DDBJ databases">
        <authorList>
            <consortium name="Pathogen Informatics"/>
            <person name="Doyle S."/>
        </authorList>
    </citation>
    <scope>NUCLEOTIDE SEQUENCE [LARGE SCALE GENOMIC DNA]</scope>
    <source>
        <strain evidence="13 14">NCTC11621</strain>
    </source>
</reference>
<dbReference type="Gene3D" id="3.30.190.20">
    <property type="match status" value="1"/>
</dbReference>
<keyword evidence="5" id="KW-0227">DNA damage</keyword>
<accession>A0A379ERK8</accession>
<name>A0A379ERK8_9PAST</name>
<keyword evidence="10" id="KW-0234">DNA repair</keyword>
<dbReference type="AlphaFoldDB" id="A0A379ERK8"/>
<evidence type="ECO:0000313" key="13">
    <source>
        <dbReference type="EMBL" id="SUC03284.1"/>
    </source>
</evidence>
<comment type="subcellular location">
    <subcellularLocation>
        <location evidence="1">Cytoplasm</location>
    </subcellularLocation>
</comment>
<dbReference type="FunFam" id="3.30.190.20:FF:000003">
    <property type="entry name" value="UvrABC system protein A"/>
    <property type="match status" value="1"/>
</dbReference>
<evidence type="ECO:0000256" key="10">
    <source>
        <dbReference type="ARBA" id="ARBA00023204"/>
    </source>
</evidence>
<dbReference type="PANTHER" id="PTHR43152">
    <property type="entry name" value="UVRABC SYSTEM PROTEIN A"/>
    <property type="match status" value="1"/>
</dbReference>
<evidence type="ECO:0000256" key="4">
    <source>
        <dbReference type="ARBA" id="ARBA00022741"/>
    </source>
</evidence>
<evidence type="ECO:0000256" key="1">
    <source>
        <dbReference type="ARBA" id="ARBA00004496"/>
    </source>
</evidence>
<sequence>MWITLKVCLQLIQLSKKSTSHNPRSTVGTVTEIHDYLRLLFARVGEPRCPTHQVALTAQTISQMVDNVLSLPEDSRMMLLAPVVKERKGEHIKLLEQIASQGYIRARIDGEICDLSDAPKLELHKKHTIEVVVDRFKVRADLSTRLAESFETALELSGGTAVVASMDDDNAEELVFSANFACPHCGYSVPELEPRFSF</sequence>
<dbReference type="GO" id="GO:0003677">
    <property type="term" value="F:DNA binding"/>
    <property type="evidence" value="ECO:0007669"/>
    <property type="project" value="UniProtKB-KW"/>
</dbReference>
<evidence type="ECO:0000256" key="2">
    <source>
        <dbReference type="ARBA" id="ARBA00022490"/>
    </source>
</evidence>
<keyword evidence="9" id="KW-0238">DNA-binding</keyword>
<keyword evidence="4" id="KW-0547">Nucleotide-binding</keyword>
<keyword evidence="2" id="KW-0963">Cytoplasm</keyword>
<dbReference type="GO" id="GO:0004518">
    <property type="term" value="F:nuclease activity"/>
    <property type="evidence" value="ECO:0007669"/>
    <property type="project" value="UniProtKB-KW"/>
</dbReference>
<evidence type="ECO:0000256" key="6">
    <source>
        <dbReference type="ARBA" id="ARBA00022769"/>
    </source>
</evidence>
<dbReference type="GO" id="GO:0006281">
    <property type="term" value="P:DNA repair"/>
    <property type="evidence" value="ECO:0007669"/>
    <property type="project" value="UniProtKB-KW"/>
</dbReference>
<evidence type="ECO:0000256" key="3">
    <source>
        <dbReference type="ARBA" id="ARBA00022737"/>
    </source>
</evidence>
<dbReference type="EMBL" id="UGTV01000003">
    <property type="protein sequence ID" value="SUC03284.1"/>
    <property type="molecule type" value="Genomic_DNA"/>
</dbReference>
<dbReference type="InterPro" id="IPR041102">
    <property type="entry name" value="UvrA_inter"/>
</dbReference>
<evidence type="ECO:0000256" key="8">
    <source>
        <dbReference type="ARBA" id="ARBA00022881"/>
    </source>
</evidence>
<evidence type="ECO:0000259" key="12">
    <source>
        <dbReference type="Pfam" id="PF17760"/>
    </source>
</evidence>
<evidence type="ECO:0000256" key="9">
    <source>
        <dbReference type="ARBA" id="ARBA00023125"/>
    </source>
</evidence>
<gene>
    <name evidence="13" type="primary">uvrA_3</name>
    <name evidence="13" type="ORF">NCTC11621_00034</name>
</gene>
<organism evidence="13 14">
    <name type="scientific">Pasteurella canis</name>
    <dbReference type="NCBI Taxonomy" id="753"/>
    <lineage>
        <taxon>Bacteria</taxon>
        <taxon>Pseudomonadati</taxon>
        <taxon>Pseudomonadota</taxon>
        <taxon>Gammaproteobacteria</taxon>
        <taxon>Pasteurellales</taxon>
        <taxon>Pasteurellaceae</taxon>
        <taxon>Pasteurella</taxon>
    </lineage>
</organism>
<evidence type="ECO:0000256" key="7">
    <source>
        <dbReference type="ARBA" id="ARBA00022840"/>
    </source>
</evidence>
<dbReference type="Pfam" id="PF17760">
    <property type="entry name" value="UvrA_inter"/>
    <property type="match status" value="1"/>
</dbReference>
<keyword evidence="6" id="KW-0228">DNA excision</keyword>
<dbReference type="PANTHER" id="PTHR43152:SF3">
    <property type="entry name" value="UVRABC SYSTEM PROTEIN A"/>
    <property type="match status" value="1"/>
</dbReference>
<protein>
    <submittedName>
        <fullName evidence="13">UvrABC system protein A</fullName>
    </submittedName>
</protein>
<keyword evidence="7" id="KW-0067">ATP-binding</keyword>
<evidence type="ECO:0000313" key="14">
    <source>
        <dbReference type="Proteomes" id="UP000254704"/>
    </source>
</evidence>
<dbReference type="Gene3D" id="1.20.1580.10">
    <property type="entry name" value="ABC transporter ATPase like domain"/>
    <property type="match status" value="1"/>
</dbReference>
<dbReference type="GO" id="GO:0009432">
    <property type="term" value="P:SOS response"/>
    <property type="evidence" value="ECO:0007669"/>
    <property type="project" value="UniProtKB-KW"/>
</dbReference>
<feature type="domain" description="UvrA interaction" evidence="12">
    <location>
        <begin position="59"/>
        <end position="166"/>
    </location>
</feature>
<keyword evidence="3" id="KW-0677">Repeat</keyword>
<evidence type="ECO:0000256" key="5">
    <source>
        <dbReference type="ARBA" id="ARBA00022763"/>
    </source>
</evidence>
<dbReference type="GO" id="GO:0005737">
    <property type="term" value="C:cytoplasm"/>
    <property type="evidence" value="ECO:0007669"/>
    <property type="project" value="UniProtKB-SubCell"/>
</dbReference>
<dbReference type="GO" id="GO:0005524">
    <property type="term" value="F:ATP binding"/>
    <property type="evidence" value="ECO:0007669"/>
    <property type="project" value="UniProtKB-KW"/>
</dbReference>
<keyword evidence="11" id="KW-0742">SOS response</keyword>